<dbReference type="Proteomes" id="UP000091820">
    <property type="component" value="Unassembled WGS sequence"/>
</dbReference>
<sequence length="1314" mass="148389">MMQKDSVISSLSIPNSSPPSQTNVKTPITSNPIQQTISTPLASTNSYTATALGHKNSLRSTKLAKRARSFKDDLFEKISLMRTPTNTLGRSHSPQSPRSKNKQPPTAEEVAKSSQSLETHVKDISNALKHFRDVILKKKLEVLPGNGTVILETIASMFSVIQSYMLNENSATLLSATQQVYQSLGKLIKLCDEVMLSEDSEECASLSNENVKEIVDLLEEAVRNLSTLVQLKLKEKGEMAFQYDNVASDTQISSNNIVSVLTGQNLLVRPPVDIAGQRTSLPDITLTPKERDSLEKATSNPMRVSYSTESILRDTSPPPKPPLPNRSSNPPPLPPKKNSQSNSQPHEGSFNSDLDNSNEYPLGVDHLSVRSRSPDENSSQCSLDSAMNHSREDEECRLYSRDYNVLNDEFKNLTDEHVDADNKLQRKKTHLQEEHMNKTMNSHVDGALTTRASLDGGDEDVVNTEINRDKPELRKTANHRHSNESGFLSINSFRTSSQSFSKRSSEFSFQSSTKSSNSSTEIAILAGDNTINEEYLQKQQPQAQTIASAKSTVCTSNTSSFAESSLTKLQQQIDEHLTFSPAQYMETEKSLIAHFHNSLSTLKQINSLDITTGPVTSTQNDEDLMPPALPPKTSKSSKDRQPPVYDNFDAIDNVNGSVQDVPELRQHHQHRVYQWQTKHTSLIEPRRCLDLQAGSCDALADKQNEQPPPLPMKKKHILAYMEICSASTRSVEQHRHTMHAYNLNRNITHSQTMNIVPLAKEEFLTPEMETPPALPPKNYKQWKVNTIVATPTIITTPPPSPKPKISDHTRILSGTAGNEIMSTVCEEIIDQCENEAGVEHSLANAYEKPTHYGENNTPQTTLSSLFEKATTTSNGDLGNEVEEMVTYNNNNPFDEIRKSPLAAEEINHLPNIIEEVDITPYLIFKKETEDGPEVKGGYIDALIVHASRVQKVTDNAFSEAFITTFRTFIPPLDVIEKLTHRYTVFFCQHNDQKQKAAKETFSLLVRVVNDLTFTDLTGPLLALLVEFVYQLVCAGQLYLAKLLRNKIVEKVTIYRELRLPLLPNNDMFFTVTNQPSLLDLKSLEIAEQMTLLDAELFQKIEIPEVLLFAKEQCEEKSPNLNKFTEHFNKMSYWARSKILTLPCAKEREKHVIKFIKIMKHLRKINNYNSYLALLSALDSAPIRRLEWHKTITDGLKEYCTLIDSSSSFRAYRQALAETQPPCIPYIGLVLQDLTFVHVGNPDYLKDGVINFSKRWQQYNIIDNMKRFKKCSYPFRRNERIIKFFENFENFLGEEQMWEISESIKPRAKRTAVHN</sequence>
<dbReference type="InterPro" id="IPR019804">
    <property type="entry name" value="Ras_G-nucl-exch_fac_CS"/>
</dbReference>
<dbReference type="PANTHER" id="PTHR23113:SF224">
    <property type="entry name" value="RAP GUANINE NUCLEOTIDE EXCHANGE FACTOR 1"/>
    <property type="match status" value="1"/>
</dbReference>
<dbReference type="PROSITE" id="PS00720">
    <property type="entry name" value="RASGEF"/>
    <property type="match status" value="1"/>
</dbReference>
<feature type="domain" description="N-terminal Ras-GEF" evidence="6">
    <location>
        <begin position="930"/>
        <end position="1052"/>
    </location>
</feature>
<feature type="compositionally biased region" description="Low complexity" evidence="4">
    <location>
        <begin position="1"/>
        <end position="20"/>
    </location>
</feature>
<dbReference type="InterPro" id="IPR001895">
    <property type="entry name" value="RASGEF_cat_dom"/>
</dbReference>
<dbReference type="EnsemblMetazoa" id="GBRI010837-RA">
    <property type="protein sequence ID" value="GBRI010837-PA"/>
    <property type="gene ID" value="GBRI010837"/>
</dbReference>
<feature type="compositionally biased region" description="Polar residues" evidence="4">
    <location>
        <begin position="82"/>
        <end position="104"/>
    </location>
</feature>
<evidence type="ECO:0000259" key="6">
    <source>
        <dbReference type="PROSITE" id="PS50212"/>
    </source>
</evidence>
<feature type="compositionally biased region" description="Pro residues" evidence="4">
    <location>
        <begin position="316"/>
        <end position="335"/>
    </location>
</feature>
<feature type="compositionally biased region" description="Polar residues" evidence="4">
    <location>
        <begin position="296"/>
        <end position="310"/>
    </location>
</feature>
<evidence type="ECO:0000256" key="4">
    <source>
        <dbReference type="SAM" id="MobiDB-lite"/>
    </source>
</evidence>
<dbReference type="SUPFAM" id="SSF48366">
    <property type="entry name" value="Ras GEF"/>
    <property type="match status" value="1"/>
</dbReference>
<keyword evidence="1 3" id="KW-0344">Guanine-nucleotide releasing factor</keyword>
<dbReference type="InterPro" id="IPR023578">
    <property type="entry name" value="Ras_GEF_dom_sf"/>
</dbReference>
<feature type="region of interest" description="Disordered" evidence="4">
    <location>
        <begin position="613"/>
        <end position="643"/>
    </location>
</feature>
<feature type="compositionally biased region" description="Polar residues" evidence="4">
    <location>
        <begin position="376"/>
        <end position="388"/>
    </location>
</feature>
<reference evidence="7" key="2">
    <citation type="submission" date="2020-05" db="UniProtKB">
        <authorList>
            <consortium name="EnsemblMetazoa"/>
        </authorList>
    </citation>
    <scope>IDENTIFICATION</scope>
    <source>
        <strain evidence="7">IAEA</strain>
    </source>
</reference>
<dbReference type="InterPro" id="IPR008937">
    <property type="entry name" value="Ras-like_GEF"/>
</dbReference>
<feature type="region of interest" description="Disordered" evidence="4">
    <location>
        <begin position="81"/>
        <end position="107"/>
    </location>
</feature>
<evidence type="ECO:0000313" key="8">
    <source>
        <dbReference type="Proteomes" id="UP000091820"/>
    </source>
</evidence>
<dbReference type="CDD" id="cd00155">
    <property type="entry name" value="RasGEF"/>
    <property type="match status" value="1"/>
</dbReference>
<feature type="compositionally biased region" description="Polar residues" evidence="4">
    <location>
        <begin position="344"/>
        <end position="359"/>
    </location>
</feature>
<feature type="compositionally biased region" description="Polar residues" evidence="4">
    <location>
        <begin position="21"/>
        <end position="41"/>
    </location>
</feature>
<evidence type="ECO:0000256" key="3">
    <source>
        <dbReference type="PROSITE-ProRule" id="PRU00168"/>
    </source>
</evidence>
<dbReference type="CDD" id="cd06224">
    <property type="entry name" value="REM"/>
    <property type="match status" value="1"/>
</dbReference>
<dbReference type="VEuPathDB" id="VectorBase:GBRI010837"/>
<protein>
    <recommendedName>
        <fullName evidence="2">CRK SH3-binding GNRP</fullName>
    </recommendedName>
</protein>
<name>A0A1A9W973_9MUSC</name>
<dbReference type="Pfam" id="PF00617">
    <property type="entry name" value="RasGEF"/>
    <property type="match status" value="1"/>
</dbReference>
<dbReference type="Gene3D" id="1.20.870.10">
    <property type="entry name" value="Son of sevenless (SoS) protein Chain: S domain 1"/>
    <property type="match status" value="1"/>
</dbReference>
<dbReference type="PANTHER" id="PTHR23113">
    <property type="entry name" value="GUANINE NUCLEOTIDE EXCHANGE FACTOR"/>
    <property type="match status" value="1"/>
</dbReference>
<evidence type="ECO:0000259" key="5">
    <source>
        <dbReference type="PROSITE" id="PS50009"/>
    </source>
</evidence>
<feature type="region of interest" description="Disordered" evidence="4">
    <location>
        <begin position="279"/>
        <end position="394"/>
    </location>
</feature>
<dbReference type="GO" id="GO:0007265">
    <property type="term" value="P:Ras protein signal transduction"/>
    <property type="evidence" value="ECO:0007669"/>
    <property type="project" value="TreeGrafter"/>
</dbReference>
<dbReference type="FunFam" id="1.10.840.10:FF:000009">
    <property type="entry name" value="rap guanine nucleotide exchange factor 1"/>
    <property type="match status" value="1"/>
</dbReference>
<dbReference type="PROSITE" id="PS50009">
    <property type="entry name" value="RASGEF_CAT"/>
    <property type="match status" value="1"/>
</dbReference>
<evidence type="ECO:0000256" key="1">
    <source>
        <dbReference type="ARBA" id="ARBA00022658"/>
    </source>
</evidence>
<dbReference type="GO" id="GO:0005886">
    <property type="term" value="C:plasma membrane"/>
    <property type="evidence" value="ECO:0007669"/>
    <property type="project" value="TreeGrafter"/>
</dbReference>
<feature type="domain" description="Ras-GEF" evidence="5">
    <location>
        <begin position="1081"/>
        <end position="1306"/>
    </location>
</feature>
<dbReference type="InterPro" id="IPR000651">
    <property type="entry name" value="Ras-like_Gua-exchang_fac_N"/>
</dbReference>
<keyword evidence="8" id="KW-1185">Reference proteome</keyword>
<dbReference type="GO" id="GO:0005085">
    <property type="term" value="F:guanyl-nucleotide exchange factor activity"/>
    <property type="evidence" value="ECO:0007669"/>
    <property type="project" value="UniProtKB-KW"/>
</dbReference>
<proteinExistence type="predicted"/>
<dbReference type="SMART" id="SM00147">
    <property type="entry name" value="RasGEF"/>
    <property type="match status" value="1"/>
</dbReference>
<dbReference type="InterPro" id="IPR036964">
    <property type="entry name" value="RASGEF_cat_dom_sf"/>
</dbReference>
<dbReference type="STRING" id="37001.A0A1A9W973"/>
<dbReference type="Gene3D" id="1.10.840.10">
    <property type="entry name" value="Ras guanine-nucleotide exchange factors catalytic domain"/>
    <property type="match status" value="1"/>
</dbReference>
<feature type="region of interest" description="Disordered" evidence="4">
    <location>
        <begin position="1"/>
        <end position="41"/>
    </location>
</feature>
<dbReference type="SMART" id="SM00229">
    <property type="entry name" value="RasGEFN"/>
    <property type="match status" value="1"/>
</dbReference>
<reference evidence="8" key="1">
    <citation type="submission" date="2014-03" db="EMBL/GenBank/DDBJ databases">
        <authorList>
            <person name="Aksoy S."/>
            <person name="Warren W."/>
            <person name="Wilson R.K."/>
        </authorList>
    </citation>
    <scope>NUCLEOTIDE SEQUENCE [LARGE SCALE GENOMIC DNA]</scope>
    <source>
        <strain evidence="8">IAEA</strain>
    </source>
</reference>
<accession>A0A1A9W973</accession>
<dbReference type="Pfam" id="PF00618">
    <property type="entry name" value="RasGEF_N"/>
    <property type="match status" value="1"/>
</dbReference>
<organism evidence="7 8">
    <name type="scientific">Glossina brevipalpis</name>
    <dbReference type="NCBI Taxonomy" id="37001"/>
    <lineage>
        <taxon>Eukaryota</taxon>
        <taxon>Metazoa</taxon>
        <taxon>Ecdysozoa</taxon>
        <taxon>Arthropoda</taxon>
        <taxon>Hexapoda</taxon>
        <taxon>Insecta</taxon>
        <taxon>Pterygota</taxon>
        <taxon>Neoptera</taxon>
        <taxon>Endopterygota</taxon>
        <taxon>Diptera</taxon>
        <taxon>Brachycera</taxon>
        <taxon>Muscomorpha</taxon>
        <taxon>Hippoboscoidea</taxon>
        <taxon>Glossinidae</taxon>
        <taxon>Glossina</taxon>
    </lineage>
</organism>
<dbReference type="PROSITE" id="PS50212">
    <property type="entry name" value="RASGEF_NTER"/>
    <property type="match status" value="1"/>
</dbReference>
<evidence type="ECO:0000313" key="7">
    <source>
        <dbReference type="EnsemblMetazoa" id="GBRI010837-PA"/>
    </source>
</evidence>
<evidence type="ECO:0000256" key="2">
    <source>
        <dbReference type="ARBA" id="ARBA00083313"/>
    </source>
</evidence>